<evidence type="ECO:0000313" key="10">
    <source>
        <dbReference type="EMBL" id="CAF4056022.1"/>
    </source>
</evidence>
<comment type="caution">
    <text evidence="3">The sequence shown here is derived from an EMBL/GenBank/DDBJ whole genome shotgun (WGS) entry which is preliminary data.</text>
</comment>
<dbReference type="EMBL" id="CAJOBG010003300">
    <property type="protein sequence ID" value="CAF4056022.1"/>
    <property type="molecule type" value="Genomic_DNA"/>
</dbReference>
<evidence type="ECO:0000313" key="4">
    <source>
        <dbReference type="EMBL" id="CAF2044112.1"/>
    </source>
</evidence>
<feature type="region of interest" description="Disordered" evidence="1">
    <location>
        <begin position="156"/>
        <end position="179"/>
    </location>
</feature>
<evidence type="ECO:0000313" key="9">
    <source>
        <dbReference type="EMBL" id="CAF3912971.1"/>
    </source>
</evidence>
<dbReference type="Proteomes" id="UP000663887">
    <property type="component" value="Unassembled WGS sequence"/>
</dbReference>
<evidence type="ECO:0000313" key="5">
    <source>
        <dbReference type="EMBL" id="CAF2095722.1"/>
    </source>
</evidence>
<dbReference type="Proteomes" id="UP000663855">
    <property type="component" value="Unassembled WGS sequence"/>
</dbReference>
<dbReference type="EMBL" id="CAJOBJ010001551">
    <property type="protein sequence ID" value="CAF3884784.1"/>
    <property type="molecule type" value="Genomic_DNA"/>
</dbReference>
<dbReference type="OrthoDB" id="10042212at2759"/>
<dbReference type="EMBL" id="CAJOBH010002124">
    <property type="protein sequence ID" value="CAF3891169.1"/>
    <property type="molecule type" value="Genomic_DNA"/>
</dbReference>
<dbReference type="Proteomes" id="UP000663866">
    <property type="component" value="Unassembled WGS sequence"/>
</dbReference>
<feature type="compositionally biased region" description="Basic and acidic residues" evidence="1">
    <location>
        <begin position="1"/>
        <end position="13"/>
    </location>
</feature>
<dbReference type="Proteomes" id="UP000663834">
    <property type="component" value="Unassembled WGS sequence"/>
</dbReference>
<dbReference type="EMBL" id="CAJNRE010012002">
    <property type="protein sequence ID" value="CAF2106491.1"/>
    <property type="molecule type" value="Genomic_DNA"/>
</dbReference>
<dbReference type="EMBL" id="CAJNOV010009171">
    <property type="protein sequence ID" value="CAF1353806.1"/>
    <property type="molecule type" value="Genomic_DNA"/>
</dbReference>
<evidence type="ECO:0000313" key="11">
    <source>
        <dbReference type="Proteomes" id="UP000663855"/>
    </source>
</evidence>
<organism evidence="3 11">
    <name type="scientific">Rotaria magnacalcarata</name>
    <dbReference type="NCBI Taxonomy" id="392030"/>
    <lineage>
        <taxon>Eukaryota</taxon>
        <taxon>Metazoa</taxon>
        <taxon>Spiralia</taxon>
        <taxon>Gnathifera</taxon>
        <taxon>Rotifera</taxon>
        <taxon>Eurotatoria</taxon>
        <taxon>Bdelloidea</taxon>
        <taxon>Philodinida</taxon>
        <taxon>Philodinidae</taxon>
        <taxon>Rotaria</taxon>
    </lineage>
</organism>
<dbReference type="Proteomes" id="UP000681720">
    <property type="component" value="Unassembled WGS sequence"/>
</dbReference>
<dbReference type="Proteomes" id="UP000663824">
    <property type="component" value="Unassembled WGS sequence"/>
</dbReference>
<protein>
    <submittedName>
        <fullName evidence="3">Uncharacterized protein</fullName>
    </submittedName>
</protein>
<evidence type="ECO:0000313" key="12">
    <source>
        <dbReference type="Proteomes" id="UP000663866"/>
    </source>
</evidence>
<evidence type="ECO:0000313" key="2">
    <source>
        <dbReference type="EMBL" id="CAF1294741.1"/>
    </source>
</evidence>
<gene>
    <name evidence="8" type="ORF">BYL167_LOCUS7965</name>
    <name evidence="3" type="ORF">CJN711_LOCUS19562</name>
    <name evidence="7" type="ORF">GIL414_LOCUS5730</name>
    <name evidence="2" type="ORF">KQP761_LOCUS4469</name>
    <name evidence="6" type="ORF">MBJ925_LOCUS23373</name>
    <name evidence="10" type="ORF">OVN521_LOCUS18302</name>
    <name evidence="9" type="ORF">UXM345_LOCUS11184</name>
    <name evidence="5" type="ORF">WKI299_LOCUS19099</name>
    <name evidence="4" type="ORF">XDN619_LOCUS7279</name>
</gene>
<dbReference type="EMBL" id="CAJNOW010000823">
    <property type="protein sequence ID" value="CAF1294741.1"/>
    <property type="molecule type" value="Genomic_DNA"/>
</dbReference>
<dbReference type="EMBL" id="CAJOBF010001099">
    <property type="protein sequence ID" value="CAF3912971.1"/>
    <property type="molecule type" value="Genomic_DNA"/>
</dbReference>
<evidence type="ECO:0000256" key="1">
    <source>
        <dbReference type="SAM" id="MobiDB-lite"/>
    </source>
</evidence>
<dbReference type="Proteomes" id="UP000663856">
    <property type="component" value="Unassembled WGS sequence"/>
</dbReference>
<accession>A0A815HMZ9</accession>
<reference evidence="3" key="1">
    <citation type="submission" date="2021-02" db="EMBL/GenBank/DDBJ databases">
        <authorList>
            <person name="Nowell W R."/>
        </authorList>
    </citation>
    <scope>NUCLEOTIDE SEQUENCE</scope>
</reference>
<dbReference type="Proteomes" id="UP000681967">
    <property type="component" value="Unassembled WGS sequence"/>
</dbReference>
<dbReference type="EMBL" id="CAJNRF010007927">
    <property type="protein sequence ID" value="CAF2095722.1"/>
    <property type="molecule type" value="Genomic_DNA"/>
</dbReference>
<proteinExistence type="predicted"/>
<evidence type="ECO:0000313" key="8">
    <source>
        <dbReference type="EMBL" id="CAF3891169.1"/>
    </source>
</evidence>
<sequence length="258" mass="30704">MPREKHDKKKHQEGTTNKNENSKERPRSQLFTETDAQSLEVSDYSPGPRYVLPYTNQSIRERIVPTGVVDIDETVQLPVSSSKPNHQSKPYTVLQSRENHHKEHVHLPPINDHSHQPHHHQHHPYGYVQAQSDYHLGYLSNYNPVDHEYEPLYHNHQHSPHSHKHHHRHRHHHHHHEHGKEIETYDPRWWYMPVNTVHAPKVWKSPEYHYVAPKWYESSITMSRRSMNISEHKLSPRKYPDCRCDVCQPSKLASRGIK</sequence>
<evidence type="ECO:0000313" key="6">
    <source>
        <dbReference type="EMBL" id="CAF2106491.1"/>
    </source>
</evidence>
<evidence type="ECO:0000313" key="3">
    <source>
        <dbReference type="EMBL" id="CAF1353806.1"/>
    </source>
</evidence>
<dbReference type="EMBL" id="CAJNRG010002171">
    <property type="protein sequence ID" value="CAF2044112.1"/>
    <property type="molecule type" value="Genomic_DNA"/>
</dbReference>
<keyword evidence="12" id="KW-1185">Reference proteome</keyword>
<feature type="compositionally biased region" description="Polar residues" evidence="1">
    <location>
        <begin position="29"/>
        <end position="40"/>
    </location>
</feature>
<dbReference type="Proteomes" id="UP000663842">
    <property type="component" value="Unassembled WGS sequence"/>
</dbReference>
<feature type="region of interest" description="Disordered" evidence="1">
    <location>
        <begin position="1"/>
        <end position="49"/>
    </location>
</feature>
<feature type="compositionally biased region" description="Basic residues" evidence="1">
    <location>
        <begin position="156"/>
        <end position="177"/>
    </location>
</feature>
<name>A0A815HMZ9_9BILA</name>
<evidence type="ECO:0000313" key="7">
    <source>
        <dbReference type="EMBL" id="CAF3884784.1"/>
    </source>
</evidence>
<dbReference type="AlphaFoldDB" id="A0A815HMZ9"/>